<dbReference type="RefSeq" id="XP_021865316.2">
    <property type="nucleotide sequence ID" value="XM_022009624.2"/>
</dbReference>
<feature type="compositionally biased region" description="Basic and acidic residues" evidence="8">
    <location>
        <begin position="198"/>
        <end position="212"/>
    </location>
</feature>
<dbReference type="GO" id="GO:0004252">
    <property type="term" value="F:serine-type endopeptidase activity"/>
    <property type="evidence" value="ECO:0000318"/>
    <property type="project" value="GO_Central"/>
</dbReference>
<feature type="active site" description="Charge relay system" evidence="6 7">
    <location>
        <position position="138"/>
    </location>
</feature>
<keyword evidence="3 9" id="KW-0732">Signal</keyword>
<evidence type="ECO:0000259" key="12">
    <source>
        <dbReference type="Pfam" id="PF05922"/>
    </source>
</evidence>
<dbReference type="Gene3D" id="3.40.50.200">
    <property type="entry name" value="Peptidase S8/S53 domain"/>
    <property type="match status" value="1"/>
</dbReference>
<feature type="domain" description="Peptidase S8/S53" evidence="10">
    <location>
        <begin position="130"/>
        <end position="571"/>
    </location>
</feature>
<keyword evidence="14" id="KW-1185">Reference proteome</keyword>
<evidence type="ECO:0000256" key="2">
    <source>
        <dbReference type="ARBA" id="ARBA00022670"/>
    </source>
</evidence>
<dbReference type="PROSITE" id="PS00138">
    <property type="entry name" value="SUBTILASE_SER"/>
    <property type="match status" value="1"/>
</dbReference>
<dbReference type="CDD" id="cd02120">
    <property type="entry name" value="PA_subtilisin_like"/>
    <property type="match status" value="1"/>
</dbReference>
<dbReference type="Proteomes" id="UP000813463">
    <property type="component" value="Chromosome 1"/>
</dbReference>
<dbReference type="InterPro" id="IPR003137">
    <property type="entry name" value="PA_domain"/>
</dbReference>
<feature type="region of interest" description="Disordered" evidence="8">
    <location>
        <begin position="194"/>
        <end position="219"/>
    </location>
</feature>
<accession>A0A9R0KB40</accession>
<dbReference type="AlphaFoldDB" id="A0A9R0KB40"/>
<sequence>MANFFLLFVLLLSLFLPYTLSKSTYIVHVSKSHKPATFSSSSSKDWYTSILNSLSSATTTTTPSLLYSYTLSSTGFAAHLSTVEAAELHRHPAVLTIIPDKAHHIHTTRTPHFLGLKERSGLWPKSQYASDVIIGVLDTGIWPELPSFSDEGYDQVPATWKGSCEVGSDFPASSCNRKIIGARAFYQGYEAAKGPMNETKDSKSPRDTEGHGTHTASTAAGSVVPNAGLFDYARGEAWGMAIKARIAAYKICWSLGCFESDILAAIDQAIADGVHVISLSVGGKKVAPSYDKDNIAIGGLHAAQRGVLVSCSAGNSGPKPFTAVNIAPWILTVGASTIDREFSAVVELGDGRSFKGASLYAGEPLDDSVYLKLVNGADCGSRFCIAGELNSSRAAGKMVICDRGGANSRVAKDYAVKQAGGVGMILTNLAESGEELLANSHIIPATLVGQSAGDQIKDYVSSNTNPTATIKFKGTVISPSPSAPRVAAFSSRGPNNITPEILKPDIIAPGVNILAAWTGADTRKVRYNIISGTSMACPHVSGLAALLKQTYPTWTPAAIKSAIMTTAYNLDNSGNNITDLSAPLNKSSLFVTGSGHIHPNKALHPGLVYDLDTSDYVAFLCSIGYDSRKTSQFVQHPTTIDCRTYYKRFSTPGHLNYPSLPVVFKSVNDVVRYTRVVKNVERSKNAVYRVSVSAPRYVKVKVFPRKLVFNANKPTLSYTITFTSIDGIVIPTNGLATFGSIEWTDTSHRVRSPIAAYWPYRTAQENFVASI</sequence>
<name>A0A9R0KB40_SPIOL</name>
<feature type="active site" description="Charge relay system" evidence="6 7">
    <location>
        <position position="534"/>
    </location>
</feature>
<evidence type="ECO:0000256" key="9">
    <source>
        <dbReference type="SAM" id="SignalP"/>
    </source>
</evidence>
<dbReference type="PRINTS" id="PR00723">
    <property type="entry name" value="SUBTILISIN"/>
</dbReference>
<dbReference type="InterPro" id="IPR034197">
    <property type="entry name" value="Peptidases_S8_3"/>
</dbReference>
<dbReference type="Pfam" id="PF00082">
    <property type="entry name" value="Peptidase_S8"/>
    <property type="match status" value="1"/>
</dbReference>
<gene>
    <name evidence="15" type="primary">LOC110804054</name>
</gene>
<comment type="similarity">
    <text evidence="1 7">Belongs to the peptidase S8 family.</text>
</comment>
<feature type="signal peptide" evidence="9">
    <location>
        <begin position="1"/>
        <end position="21"/>
    </location>
</feature>
<feature type="chain" id="PRO_5045742552" evidence="9">
    <location>
        <begin position="22"/>
        <end position="771"/>
    </location>
</feature>
<dbReference type="InterPro" id="IPR000209">
    <property type="entry name" value="Peptidase_S8/S53_dom"/>
</dbReference>
<organism evidence="14 15">
    <name type="scientific">Spinacia oleracea</name>
    <name type="common">Spinach</name>
    <dbReference type="NCBI Taxonomy" id="3562"/>
    <lineage>
        <taxon>Eukaryota</taxon>
        <taxon>Viridiplantae</taxon>
        <taxon>Streptophyta</taxon>
        <taxon>Embryophyta</taxon>
        <taxon>Tracheophyta</taxon>
        <taxon>Spermatophyta</taxon>
        <taxon>Magnoliopsida</taxon>
        <taxon>eudicotyledons</taxon>
        <taxon>Gunneridae</taxon>
        <taxon>Pentapetalae</taxon>
        <taxon>Caryophyllales</taxon>
        <taxon>Chenopodiaceae</taxon>
        <taxon>Chenopodioideae</taxon>
        <taxon>Anserineae</taxon>
        <taxon>Spinacia</taxon>
    </lineage>
</organism>
<dbReference type="InterPro" id="IPR023828">
    <property type="entry name" value="Peptidase_S8_Ser-AS"/>
</dbReference>
<reference evidence="15" key="2">
    <citation type="submission" date="2025-08" db="UniProtKB">
        <authorList>
            <consortium name="RefSeq"/>
        </authorList>
    </citation>
    <scope>IDENTIFICATION</scope>
    <source>
        <tissue evidence="15">Leaf</tissue>
    </source>
</reference>
<dbReference type="Pfam" id="PF02225">
    <property type="entry name" value="PA"/>
    <property type="match status" value="1"/>
</dbReference>
<dbReference type="InterPro" id="IPR037045">
    <property type="entry name" value="S8pro/Inhibitor_I9_sf"/>
</dbReference>
<evidence type="ECO:0000313" key="15">
    <source>
        <dbReference type="RefSeq" id="XP_021865316.2"/>
    </source>
</evidence>
<evidence type="ECO:0000313" key="14">
    <source>
        <dbReference type="Proteomes" id="UP000813463"/>
    </source>
</evidence>
<dbReference type="Gene3D" id="3.30.70.80">
    <property type="entry name" value="Peptidase S8 propeptide/proteinase inhibitor I9"/>
    <property type="match status" value="1"/>
</dbReference>
<dbReference type="InterPro" id="IPR036852">
    <property type="entry name" value="Peptidase_S8/S53_dom_sf"/>
</dbReference>
<dbReference type="PROSITE" id="PS51892">
    <property type="entry name" value="SUBTILASE"/>
    <property type="match status" value="1"/>
</dbReference>
<evidence type="ECO:0000256" key="3">
    <source>
        <dbReference type="ARBA" id="ARBA00022729"/>
    </source>
</evidence>
<dbReference type="InterPro" id="IPR015500">
    <property type="entry name" value="Peptidase_S8_subtilisin-rel"/>
</dbReference>
<dbReference type="InterPro" id="IPR041469">
    <property type="entry name" value="Subtilisin-like_FN3"/>
</dbReference>
<dbReference type="GO" id="GO:0006508">
    <property type="term" value="P:proteolysis"/>
    <property type="evidence" value="ECO:0007669"/>
    <property type="project" value="UniProtKB-KW"/>
</dbReference>
<evidence type="ECO:0000259" key="13">
    <source>
        <dbReference type="Pfam" id="PF17766"/>
    </source>
</evidence>
<feature type="domain" description="Subtilisin-like protease fibronectin type-III" evidence="13">
    <location>
        <begin position="655"/>
        <end position="755"/>
    </location>
</feature>
<evidence type="ECO:0000256" key="5">
    <source>
        <dbReference type="ARBA" id="ARBA00022825"/>
    </source>
</evidence>
<dbReference type="Pfam" id="PF17766">
    <property type="entry name" value="fn3_6"/>
    <property type="match status" value="1"/>
</dbReference>
<dbReference type="GO" id="GO:0048731">
    <property type="term" value="P:system development"/>
    <property type="evidence" value="ECO:0007669"/>
    <property type="project" value="UniProtKB-ARBA"/>
</dbReference>
<reference evidence="14" key="1">
    <citation type="journal article" date="2021" name="Nat. Commun.">
        <title>Genomic analyses provide insights into spinach domestication and the genetic basis of agronomic traits.</title>
        <authorList>
            <person name="Cai X."/>
            <person name="Sun X."/>
            <person name="Xu C."/>
            <person name="Sun H."/>
            <person name="Wang X."/>
            <person name="Ge C."/>
            <person name="Zhang Z."/>
            <person name="Wang Q."/>
            <person name="Fei Z."/>
            <person name="Jiao C."/>
            <person name="Wang Q."/>
        </authorList>
    </citation>
    <scope>NUCLEOTIDE SEQUENCE [LARGE SCALE GENOMIC DNA]</scope>
    <source>
        <strain evidence="14">cv. Varoflay</strain>
    </source>
</reference>
<evidence type="ECO:0000259" key="10">
    <source>
        <dbReference type="Pfam" id="PF00082"/>
    </source>
</evidence>
<dbReference type="SUPFAM" id="SSF52743">
    <property type="entry name" value="Subtilisin-like"/>
    <property type="match status" value="1"/>
</dbReference>
<dbReference type="Gene3D" id="2.60.40.2310">
    <property type="match status" value="1"/>
</dbReference>
<dbReference type="InterPro" id="IPR045051">
    <property type="entry name" value="SBT"/>
</dbReference>
<evidence type="ECO:0000256" key="1">
    <source>
        <dbReference type="ARBA" id="ARBA00011073"/>
    </source>
</evidence>
<evidence type="ECO:0000256" key="6">
    <source>
        <dbReference type="PIRSR" id="PIRSR615500-1"/>
    </source>
</evidence>
<dbReference type="CDD" id="cd04852">
    <property type="entry name" value="Peptidases_S8_3"/>
    <property type="match status" value="1"/>
</dbReference>
<dbReference type="PANTHER" id="PTHR10795">
    <property type="entry name" value="PROPROTEIN CONVERTASE SUBTILISIN/KEXIN"/>
    <property type="match status" value="1"/>
</dbReference>
<feature type="domain" description="PA" evidence="11">
    <location>
        <begin position="380"/>
        <end position="456"/>
    </location>
</feature>
<keyword evidence="2 7" id="KW-0645">Protease</keyword>
<evidence type="ECO:0000256" key="4">
    <source>
        <dbReference type="ARBA" id="ARBA00022801"/>
    </source>
</evidence>
<dbReference type="InterPro" id="IPR010259">
    <property type="entry name" value="S8pro/Inhibitor_I9"/>
</dbReference>
<dbReference type="GO" id="GO:0005576">
    <property type="term" value="C:extracellular region"/>
    <property type="evidence" value="ECO:0000318"/>
    <property type="project" value="GO_Central"/>
</dbReference>
<evidence type="ECO:0000256" key="7">
    <source>
        <dbReference type="PROSITE-ProRule" id="PRU01240"/>
    </source>
</evidence>
<evidence type="ECO:0000256" key="8">
    <source>
        <dbReference type="SAM" id="MobiDB-lite"/>
    </source>
</evidence>
<dbReference type="Gene3D" id="3.50.30.30">
    <property type="match status" value="1"/>
</dbReference>
<keyword evidence="5 7" id="KW-0720">Serine protease</keyword>
<protein>
    <submittedName>
        <fullName evidence="15">Subtilisin-like protease SBT1.4</fullName>
    </submittedName>
</protein>
<dbReference type="KEGG" id="soe:110804054"/>
<feature type="domain" description="Inhibitor I9" evidence="12">
    <location>
        <begin position="24"/>
        <end position="106"/>
    </location>
</feature>
<evidence type="ECO:0000259" key="11">
    <source>
        <dbReference type="Pfam" id="PF02225"/>
    </source>
</evidence>
<keyword evidence="4 7" id="KW-0378">Hydrolase</keyword>
<feature type="active site" description="Charge relay system" evidence="6 7">
    <location>
        <position position="211"/>
    </location>
</feature>
<dbReference type="Pfam" id="PF05922">
    <property type="entry name" value="Inhibitor_I9"/>
    <property type="match status" value="1"/>
</dbReference>
<dbReference type="GeneID" id="110804054"/>
<proteinExistence type="inferred from homology"/>